<feature type="transmembrane region" description="Helical" evidence="5">
    <location>
        <begin position="51"/>
        <end position="68"/>
    </location>
</feature>
<dbReference type="GO" id="GO:0016020">
    <property type="term" value="C:membrane"/>
    <property type="evidence" value="ECO:0007669"/>
    <property type="project" value="UniProtKB-SubCell"/>
</dbReference>
<dbReference type="RefSeq" id="WP_053397545.1">
    <property type="nucleotide sequence ID" value="NZ_LFQU01000002.1"/>
</dbReference>
<evidence type="ECO:0000259" key="6">
    <source>
        <dbReference type="Pfam" id="PF14378"/>
    </source>
</evidence>
<reference evidence="7 8" key="1">
    <citation type="submission" date="2015-06" db="EMBL/GenBank/DDBJ databases">
        <title>Prevotella sp. 109, sp. nov., a novel member of the family Prevotellaceae isolated from human faeces.</title>
        <authorList>
            <person name="Shkoporov A.N."/>
            <person name="Chaplin A.V."/>
            <person name="Kafarskaia L.I."/>
            <person name="Efimov B.A."/>
        </authorList>
    </citation>
    <scope>NUCLEOTIDE SEQUENCE [LARGE SCALE GENOMIC DNA]</scope>
    <source>
        <strain evidence="7 8">109</strain>
    </source>
</reference>
<dbReference type="Gene3D" id="1.20.144.10">
    <property type="entry name" value="Phosphatidic acid phosphatase type 2/haloperoxidase"/>
    <property type="match status" value="1"/>
</dbReference>
<feature type="domain" description="Inositolphosphotransferase Aur1/Ipt1" evidence="6">
    <location>
        <begin position="118"/>
        <end position="308"/>
    </location>
</feature>
<evidence type="ECO:0000256" key="3">
    <source>
        <dbReference type="ARBA" id="ARBA00022989"/>
    </source>
</evidence>
<evidence type="ECO:0000313" key="8">
    <source>
        <dbReference type="Proteomes" id="UP000036951"/>
    </source>
</evidence>
<evidence type="ECO:0000256" key="2">
    <source>
        <dbReference type="ARBA" id="ARBA00022692"/>
    </source>
</evidence>
<evidence type="ECO:0000256" key="4">
    <source>
        <dbReference type="ARBA" id="ARBA00023136"/>
    </source>
</evidence>
<feature type="transmembrane region" description="Helical" evidence="5">
    <location>
        <begin position="140"/>
        <end position="157"/>
    </location>
</feature>
<dbReference type="OrthoDB" id="1454668at2"/>
<dbReference type="Proteomes" id="UP000036951">
    <property type="component" value="Unassembled WGS sequence"/>
</dbReference>
<dbReference type="PANTHER" id="PTHR31310">
    <property type="match status" value="1"/>
</dbReference>
<evidence type="ECO:0000256" key="5">
    <source>
        <dbReference type="SAM" id="Phobius"/>
    </source>
</evidence>
<keyword evidence="8" id="KW-1185">Reference proteome</keyword>
<keyword evidence="2 5" id="KW-0812">Transmembrane</keyword>
<name>A0A8E1USN9_9BACT</name>
<dbReference type="Pfam" id="PF14378">
    <property type="entry name" value="PAP2_3"/>
    <property type="match status" value="1"/>
</dbReference>
<comment type="subcellular location">
    <subcellularLocation>
        <location evidence="1">Membrane</location>
        <topology evidence="1">Multi-pass membrane protein</topology>
    </subcellularLocation>
</comment>
<proteinExistence type="predicted"/>
<keyword evidence="3 5" id="KW-1133">Transmembrane helix</keyword>
<dbReference type="InterPro" id="IPR036938">
    <property type="entry name" value="PAP2/HPO_sf"/>
</dbReference>
<dbReference type="EMBL" id="LFQU01000002">
    <property type="protein sequence ID" value="KOO69442.1"/>
    <property type="molecule type" value="Genomic_DNA"/>
</dbReference>
<feature type="transmembrane region" description="Helical" evidence="5">
    <location>
        <begin position="169"/>
        <end position="189"/>
    </location>
</feature>
<accession>A0A8E1USN9</accession>
<comment type="caution">
    <text evidence="7">The sequence shown here is derived from an EMBL/GenBank/DDBJ whole genome shotgun (WGS) entry which is preliminary data.</text>
</comment>
<dbReference type="PANTHER" id="PTHR31310:SF7">
    <property type="entry name" value="PA-PHOSPHATASE RELATED-FAMILY PROTEIN DDB_G0268928"/>
    <property type="match status" value="1"/>
</dbReference>
<organism evidence="7 8">
    <name type="scientific">Xylanibacter rarus</name>
    <dbReference type="NCBI Taxonomy" id="1676614"/>
    <lineage>
        <taxon>Bacteria</taxon>
        <taxon>Pseudomonadati</taxon>
        <taxon>Bacteroidota</taxon>
        <taxon>Bacteroidia</taxon>
        <taxon>Bacteroidales</taxon>
        <taxon>Prevotellaceae</taxon>
        <taxon>Xylanibacter</taxon>
    </lineage>
</organism>
<keyword evidence="4 5" id="KW-0472">Membrane</keyword>
<gene>
    <name evidence="7" type="ORF">ACU52_01920</name>
</gene>
<protein>
    <recommendedName>
        <fullName evidence="6">Inositolphosphotransferase Aur1/Ipt1 domain-containing protein</fullName>
    </recommendedName>
</protein>
<dbReference type="SUPFAM" id="SSF48317">
    <property type="entry name" value="Acid phosphatase/Vanadium-dependent haloperoxidase"/>
    <property type="match status" value="1"/>
</dbReference>
<feature type="transmembrane region" description="Helical" evidence="5">
    <location>
        <begin position="272"/>
        <end position="292"/>
    </location>
</feature>
<dbReference type="InterPro" id="IPR052185">
    <property type="entry name" value="IPC_Synthase-Related"/>
</dbReference>
<dbReference type="InterPro" id="IPR026841">
    <property type="entry name" value="Aur1/Ipt1"/>
</dbReference>
<feature type="transmembrane region" description="Helical" evidence="5">
    <location>
        <begin position="298"/>
        <end position="315"/>
    </location>
</feature>
<evidence type="ECO:0000256" key="1">
    <source>
        <dbReference type="ARBA" id="ARBA00004141"/>
    </source>
</evidence>
<evidence type="ECO:0000313" key="7">
    <source>
        <dbReference type="EMBL" id="KOO69442.1"/>
    </source>
</evidence>
<feature type="transmembrane region" description="Helical" evidence="5">
    <location>
        <begin position="20"/>
        <end position="39"/>
    </location>
</feature>
<sequence length="323" mass="37087">MIKFIKQLFTIEKQPKKGLFALEWVVLAYLVLTLLIVFFTYTKAANPDAMIWGRIRIAVITVALWGVYRMLPCRLTRLARVVVQMALLGWWYPDTYEINRMLPNLDHVFAQWEQDMFGCQPALLFCKAMPWPVVSELMDMGYASYYPMIALVVLYYFAFRYHEFERASFVVLTAFFIYYVVFVLVPVTGPTFYYKAAGLTNIANGVFPNVHDYFNYYQDCLPSPGYKDGIFYHFVEDAKAAGERPTAAFPSSHVGISTVLMLLTWHSGNRRLLYVLLPFYVLLCLATVYIQAHYAIDALAGLVSGALLYVALMAVSRKMVTRQ</sequence>
<dbReference type="AlphaFoldDB" id="A0A8E1USN9"/>